<keyword evidence="2" id="KW-0812">Transmembrane</keyword>
<evidence type="ECO:0000256" key="2">
    <source>
        <dbReference type="SAM" id="Phobius"/>
    </source>
</evidence>
<feature type="non-terminal residue" evidence="3">
    <location>
        <position position="1"/>
    </location>
</feature>
<evidence type="ECO:0000313" key="3">
    <source>
        <dbReference type="EMBL" id="CAL4066152.1"/>
    </source>
</evidence>
<gene>
    <name evidence="3" type="ORF">MNOR_LOCUS5399</name>
</gene>
<keyword evidence="2" id="KW-1133">Transmembrane helix</keyword>
<comment type="caution">
    <text evidence="3">The sequence shown here is derived from an EMBL/GenBank/DDBJ whole genome shotgun (WGS) entry which is preliminary data.</text>
</comment>
<dbReference type="Pfam" id="PF07841">
    <property type="entry name" value="DM4_12"/>
    <property type="match status" value="1"/>
</dbReference>
<proteinExistence type="predicted"/>
<feature type="transmembrane region" description="Helical" evidence="2">
    <location>
        <begin position="130"/>
        <end position="153"/>
    </location>
</feature>
<dbReference type="Proteomes" id="UP001497623">
    <property type="component" value="Unassembled WGS sequence"/>
</dbReference>
<protein>
    <submittedName>
        <fullName evidence="3">Uncharacterized protein</fullName>
    </submittedName>
</protein>
<dbReference type="InterPro" id="IPR006631">
    <property type="entry name" value="DM4_12"/>
</dbReference>
<feature type="compositionally biased region" description="Polar residues" evidence="1">
    <location>
        <begin position="72"/>
        <end position="83"/>
    </location>
</feature>
<dbReference type="EMBL" id="CAXKWB010002081">
    <property type="protein sequence ID" value="CAL4066152.1"/>
    <property type="molecule type" value="Genomic_DNA"/>
</dbReference>
<reference evidence="3 4" key="1">
    <citation type="submission" date="2024-05" db="EMBL/GenBank/DDBJ databases">
        <authorList>
            <person name="Wallberg A."/>
        </authorList>
    </citation>
    <scope>NUCLEOTIDE SEQUENCE [LARGE SCALE GENOMIC DNA]</scope>
</reference>
<sequence length="300" mass="34116">VEEDNKHSETLSTNYAVFHANEPEYASDQNIDSSYYSSSYSKPVRNRRPNIKLENSQYSGRVPPSKFRPPNFRQQVNRPSNNRPDIDRVQKNRPQTRPKRPGQKLGARPVPNFDIYNIDRFSDSAISSTLAIPGSMLIVALGLALFYFNFVWYPTPVVTARLVQMISNKFPEHTLNDDQQKVVGKMYEVFRGLESQTTLDHAWTPQCRSRLVCQVHEELPGLWKVTNMSSNIFRTISATRPGGNTDVGQYMAAAEHGASGQDCMQHYNKCAIPDMPIKDLVLHLVGLLQGQDEEKEEKDQ</sequence>
<keyword evidence="4" id="KW-1185">Reference proteome</keyword>
<evidence type="ECO:0000256" key="1">
    <source>
        <dbReference type="SAM" id="MobiDB-lite"/>
    </source>
</evidence>
<organism evidence="3 4">
    <name type="scientific">Meganyctiphanes norvegica</name>
    <name type="common">Northern krill</name>
    <name type="synonym">Thysanopoda norvegica</name>
    <dbReference type="NCBI Taxonomy" id="48144"/>
    <lineage>
        <taxon>Eukaryota</taxon>
        <taxon>Metazoa</taxon>
        <taxon>Ecdysozoa</taxon>
        <taxon>Arthropoda</taxon>
        <taxon>Crustacea</taxon>
        <taxon>Multicrustacea</taxon>
        <taxon>Malacostraca</taxon>
        <taxon>Eumalacostraca</taxon>
        <taxon>Eucarida</taxon>
        <taxon>Euphausiacea</taxon>
        <taxon>Euphausiidae</taxon>
        <taxon>Meganyctiphanes</taxon>
    </lineage>
</organism>
<accession>A0AAV2PY10</accession>
<evidence type="ECO:0000313" key="4">
    <source>
        <dbReference type="Proteomes" id="UP001497623"/>
    </source>
</evidence>
<feature type="region of interest" description="Disordered" evidence="1">
    <location>
        <begin position="24"/>
        <end position="108"/>
    </location>
</feature>
<dbReference type="AlphaFoldDB" id="A0AAV2PY10"/>
<keyword evidence="2" id="KW-0472">Membrane</keyword>
<name>A0AAV2PY10_MEGNR</name>